<accession>A0A022W7C7</accession>
<dbReference type="EMBL" id="KK207791">
    <property type="protein sequence ID" value="EZF54257.1"/>
    <property type="molecule type" value="Genomic_DNA"/>
</dbReference>
<organism evidence="2">
    <name type="scientific">Trichophyton rubrum CBS 288.86</name>
    <dbReference type="NCBI Taxonomy" id="1215330"/>
    <lineage>
        <taxon>Eukaryota</taxon>
        <taxon>Fungi</taxon>
        <taxon>Dikarya</taxon>
        <taxon>Ascomycota</taxon>
        <taxon>Pezizomycotina</taxon>
        <taxon>Eurotiomycetes</taxon>
        <taxon>Eurotiomycetidae</taxon>
        <taxon>Onygenales</taxon>
        <taxon>Arthrodermataceae</taxon>
        <taxon>Trichophyton</taxon>
    </lineage>
</organism>
<protein>
    <submittedName>
        <fullName evidence="2">Uncharacterized protein</fullName>
    </submittedName>
</protein>
<keyword evidence="1" id="KW-1133">Transmembrane helix</keyword>
<dbReference type="AlphaFoldDB" id="A0A022W7C7"/>
<reference evidence="2" key="1">
    <citation type="submission" date="2014-02" db="EMBL/GenBank/DDBJ databases">
        <title>The Genome Sequence of Trichophyton rubrum (morphotype fischeri) CBS 288.86.</title>
        <authorList>
            <consortium name="The Broad Institute Genomics Platform"/>
            <person name="Cuomo C.A."/>
            <person name="White T.C."/>
            <person name="Graser Y."/>
            <person name="Martinez-Rossi N."/>
            <person name="Heitman J."/>
            <person name="Young S.K."/>
            <person name="Zeng Q."/>
            <person name="Gargeya S."/>
            <person name="Abouelleil A."/>
            <person name="Alvarado L."/>
            <person name="Chapman S.B."/>
            <person name="Gainer-Dewar J."/>
            <person name="Goldberg J."/>
            <person name="Griggs A."/>
            <person name="Gujja S."/>
            <person name="Hansen M."/>
            <person name="Howarth C."/>
            <person name="Imamovic A."/>
            <person name="Larimer J."/>
            <person name="Martinez D."/>
            <person name="Murphy C."/>
            <person name="Pearson M.D."/>
            <person name="Persinoti G."/>
            <person name="Poon T."/>
            <person name="Priest M."/>
            <person name="Roberts A.D."/>
            <person name="Saif S."/>
            <person name="Shea T.D."/>
            <person name="Sykes S.N."/>
            <person name="Wortman J."/>
            <person name="Nusbaum C."/>
            <person name="Birren B."/>
        </authorList>
    </citation>
    <scope>NUCLEOTIDE SEQUENCE [LARGE SCALE GENOMIC DNA]</scope>
    <source>
        <strain evidence="2">CBS 288.86</strain>
    </source>
</reference>
<feature type="transmembrane region" description="Helical" evidence="1">
    <location>
        <begin position="59"/>
        <end position="79"/>
    </location>
</feature>
<proteinExistence type="predicted"/>
<name>A0A022W7C7_TRIRU</name>
<gene>
    <name evidence="2" type="ORF">H103_02916</name>
</gene>
<sequence>MKGGHFNGKLTPRGVLNIDLCINYVQNHPHLQAIDGSNLSSSSPAAVFEAGWVSSVHPAVVSGQIGVVVLLVAFLAAVVGRPNGSDMGSVFAEVAGSGKDLKRESKENNGGELHLAGGSLVLSIIDYGVLVGS</sequence>
<keyword evidence="1" id="KW-0812">Transmembrane</keyword>
<evidence type="ECO:0000313" key="2">
    <source>
        <dbReference type="EMBL" id="EZF54257.1"/>
    </source>
</evidence>
<evidence type="ECO:0000256" key="1">
    <source>
        <dbReference type="SAM" id="Phobius"/>
    </source>
</evidence>
<keyword evidence="1" id="KW-0472">Membrane</keyword>
<dbReference type="HOGENOM" id="CLU_1908190_0_0_1"/>
<dbReference type="Proteomes" id="UP000023758">
    <property type="component" value="Unassembled WGS sequence"/>
</dbReference>